<protein>
    <submittedName>
        <fullName evidence="3">Uncharacterized protein</fullName>
    </submittedName>
</protein>
<keyword evidence="1" id="KW-0732">Signal</keyword>
<dbReference type="Proteomes" id="UP000583929">
    <property type="component" value="Unassembled WGS sequence"/>
</dbReference>
<proteinExistence type="predicted"/>
<evidence type="ECO:0000313" key="5">
    <source>
        <dbReference type="Proteomes" id="UP000583929"/>
    </source>
</evidence>
<dbReference type="EMBL" id="JAATIP010000106">
    <property type="protein sequence ID" value="KAF4372125.1"/>
    <property type="molecule type" value="Genomic_DNA"/>
</dbReference>
<feature type="signal peptide" evidence="1">
    <location>
        <begin position="1"/>
        <end position="20"/>
    </location>
</feature>
<evidence type="ECO:0000256" key="1">
    <source>
        <dbReference type="SAM" id="SignalP"/>
    </source>
</evidence>
<sequence length="170" mass="19621">MVRVIGLGFLSFLLSQPTTTNHSYPENNLENLTPQTLRTEPRNFLAKLVATTHYRVVWSRADLLANKIKRRKRKNKTILKKEKVQRRESLKQLLYEKREGRVDGMSFKERRKGEGEALHKFLAGNDELPIRTSSSKCLGAPQAEAFKDCTKACAFLRRREVYALMVEALN</sequence>
<evidence type="ECO:0000313" key="4">
    <source>
        <dbReference type="Proteomes" id="UP000525078"/>
    </source>
</evidence>
<keyword evidence="5" id="KW-1185">Reference proteome</keyword>
<organism evidence="3 5">
    <name type="scientific">Cannabis sativa</name>
    <name type="common">Hemp</name>
    <name type="synonym">Marijuana</name>
    <dbReference type="NCBI Taxonomy" id="3483"/>
    <lineage>
        <taxon>Eukaryota</taxon>
        <taxon>Viridiplantae</taxon>
        <taxon>Streptophyta</taxon>
        <taxon>Embryophyta</taxon>
        <taxon>Tracheophyta</taxon>
        <taxon>Spermatophyta</taxon>
        <taxon>Magnoliopsida</taxon>
        <taxon>eudicotyledons</taxon>
        <taxon>Gunneridae</taxon>
        <taxon>Pentapetalae</taxon>
        <taxon>rosids</taxon>
        <taxon>fabids</taxon>
        <taxon>Rosales</taxon>
        <taxon>Cannabaceae</taxon>
        <taxon>Cannabis</taxon>
    </lineage>
</organism>
<feature type="chain" id="PRO_5036205156" evidence="1">
    <location>
        <begin position="21"/>
        <end position="170"/>
    </location>
</feature>
<evidence type="ECO:0000313" key="3">
    <source>
        <dbReference type="EMBL" id="KAF4385424.1"/>
    </source>
</evidence>
<evidence type="ECO:0000313" key="2">
    <source>
        <dbReference type="EMBL" id="KAF4372125.1"/>
    </source>
</evidence>
<dbReference type="AlphaFoldDB" id="A0A7J6GR55"/>
<comment type="caution">
    <text evidence="3">The sequence shown here is derived from an EMBL/GenBank/DDBJ whole genome shotgun (WGS) entry which is preliminary data.</text>
</comment>
<accession>A0A7J6GR55</accession>
<reference evidence="4 5" key="1">
    <citation type="journal article" date="2020" name="bioRxiv">
        <title>Sequence and annotation of 42 cannabis genomes reveals extensive copy number variation in cannabinoid synthesis and pathogen resistance genes.</title>
        <authorList>
            <person name="Mckernan K.J."/>
            <person name="Helbert Y."/>
            <person name="Kane L.T."/>
            <person name="Ebling H."/>
            <person name="Zhang L."/>
            <person name="Liu B."/>
            <person name="Eaton Z."/>
            <person name="Mclaughlin S."/>
            <person name="Kingan S."/>
            <person name="Baybayan P."/>
            <person name="Concepcion G."/>
            <person name="Jordan M."/>
            <person name="Riva A."/>
            <person name="Barbazuk W."/>
            <person name="Harkins T."/>
        </authorList>
    </citation>
    <scope>NUCLEOTIDE SEQUENCE [LARGE SCALE GENOMIC DNA]</scope>
    <source>
        <strain evidence="4 5">cv. Jamaican Lion 4</strain>
        <strain evidence="3">Father</strain>
        <strain evidence="2">Mother</strain>
        <tissue evidence="3">Leaf</tissue>
    </source>
</reference>
<dbReference type="Proteomes" id="UP000525078">
    <property type="component" value="Unassembled WGS sequence"/>
</dbReference>
<dbReference type="EMBL" id="JAATIQ010000085">
    <property type="protein sequence ID" value="KAF4385424.1"/>
    <property type="molecule type" value="Genomic_DNA"/>
</dbReference>
<name>A0A7J6GR55_CANSA</name>
<gene>
    <name evidence="2" type="ORF">F8388_000341</name>
    <name evidence="3" type="ORF">G4B88_005756</name>
</gene>